<evidence type="ECO:0000256" key="7">
    <source>
        <dbReference type="RuleBase" id="RU367030"/>
    </source>
</evidence>
<dbReference type="eggNOG" id="KOG3870">
    <property type="taxonomic scope" value="Eukaryota"/>
</dbReference>
<comment type="domain">
    <text evidence="7">Subfamily III proteins have a conserved RTxK motif about 40-50 residues from the C-terminus; the threonine may be replaced by serine or cysteine.</text>
</comment>
<dbReference type="InterPro" id="IPR002791">
    <property type="entry name" value="ARMT1-like_metal-bd"/>
</dbReference>
<evidence type="ECO:0000313" key="10">
    <source>
        <dbReference type="Proteomes" id="UP000013827"/>
    </source>
</evidence>
<dbReference type="HOGENOM" id="CLU_030117_3_0_1"/>
<comment type="catalytic activity">
    <reaction evidence="1 7">
        <text>beta-D-fructose 1-phosphate + H2O = D-fructose + phosphate</text>
        <dbReference type="Rhea" id="RHEA:35603"/>
        <dbReference type="ChEBI" id="CHEBI:15377"/>
        <dbReference type="ChEBI" id="CHEBI:37721"/>
        <dbReference type="ChEBI" id="CHEBI:43474"/>
        <dbReference type="ChEBI" id="CHEBI:138881"/>
    </reaction>
</comment>
<dbReference type="Gene3D" id="1.20.930.60">
    <property type="match status" value="1"/>
</dbReference>
<dbReference type="PANTHER" id="PTHR12260:SF6">
    <property type="entry name" value="DAMAGE-CONTROL PHOSPHATASE ARMT1"/>
    <property type="match status" value="1"/>
</dbReference>
<keyword evidence="3 7" id="KW-0479">Metal-binding</keyword>
<evidence type="ECO:0000259" key="8">
    <source>
        <dbReference type="Pfam" id="PF01937"/>
    </source>
</evidence>
<evidence type="ECO:0000256" key="4">
    <source>
        <dbReference type="ARBA" id="ARBA00022801"/>
    </source>
</evidence>
<organism evidence="9 10">
    <name type="scientific">Emiliania huxleyi (strain CCMP1516)</name>
    <dbReference type="NCBI Taxonomy" id="280463"/>
    <lineage>
        <taxon>Eukaryota</taxon>
        <taxon>Haptista</taxon>
        <taxon>Haptophyta</taxon>
        <taxon>Prymnesiophyceae</taxon>
        <taxon>Isochrysidales</taxon>
        <taxon>Noelaerhabdaceae</taxon>
        <taxon>Emiliania</taxon>
    </lineage>
</organism>
<protein>
    <recommendedName>
        <fullName evidence="7">Sugar phosphate phosphatase</fullName>
        <ecNumber evidence="7">3.1.3.-</ecNumber>
    </recommendedName>
</protein>
<evidence type="ECO:0000256" key="2">
    <source>
        <dbReference type="ARBA" id="ARBA00009519"/>
    </source>
</evidence>
<keyword evidence="10" id="KW-1185">Reference proteome</keyword>
<evidence type="ECO:0000256" key="6">
    <source>
        <dbReference type="ARBA" id="ARBA00048809"/>
    </source>
</evidence>
<dbReference type="KEGG" id="ehx:EMIHUDRAFT_454898"/>
<dbReference type="GeneID" id="17282646"/>
<dbReference type="Gene3D" id="3.40.50.10880">
    <property type="entry name" value="Uncharacterised protein PF01937, DUF89, domain 3"/>
    <property type="match status" value="1"/>
</dbReference>
<feature type="domain" description="Damage-control phosphatase ARMT1-like metal-binding" evidence="8">
    <location>
        <begin position="156"/>
        <end position="330"/>
    </location>
</feature>
<evidence type="ECO:0000256" key="5">
    <source>
        <dbReference type="ARBA" id="ARBA00023211"/>
    </source>
</evidence>
<dbReference type="PANTHER" id="PTHR12260">
    <property type="entry name" value="DAMAGE-CONTROL PHOSPHATASE ARMT1"/>
    <property type="match status" value="1"/>
</dbReference>
<dbReference type="GO" id="GO:0005634">
    <property type="term" value="C:nucleus"/>
    <property type="evidence" value="ECO:0007669"/>
    <property type="project" value="TreeGrafter"/>
</dbReference>
<comment type="cofactor">
    <cofactor evidence="7">
        <name>Mn(2+)</name>
        <dbReference type="ChEBI" id="CHEBI:29035"/>
    </cofactor>
    <cofactor evidence="7">
        <name>Ni(2+)</name>
        <dbReference type="ChEBI" id="CHEBI:49786"/>
    </cofactor>
</comment>
<keyword evidence="5 7" id="KW-0464">Manganese</keyword>
<comment type="function">
    <text evidence="7">Metal-dependent phosphatase that shows phosphatase activity against several substrates, including fructose-1-phosphate and fructose-6-phosphate. Its preference for fructose-1-phosphate, a strong glycating agent that causes DNA damage rather than a canonical yeast metabolite, suggests a damage-control function in hexose phosphate metabolism.</text>
</comment>
<dbReference type="EC" id="3.1.3.-" evidence="7"/>
<keyword evidence="4 7" id="KW-0378">Hydrolase</keyword>
<sequence>MLFCVMPAAVSLVCKTPSRPLPRPLAADGDGEASFTYDSVQRRLPLIVESVIDKNSYSEALQADLRSLAGEIAAGEPLKPLAAPSAEWEDALAPLLAAGDTWLSAPWFVVENYLYKRMLELTDGPTGGADPFAAQKAESLDGAAAAFADMLSAGLTEGEMLADDTGELCAALEAAGGEEVVVVLDNCGLELVSDLLLVDGLLRCASPPRRARPVFVSDVVEADLAPTLAWLEEQGGGPLAGRLRDALADGRLLVESPEFYTGPLPFWEMPDELHARLAEAALVLTKGDANFRRLLGDLHWPHDTDFADLMREYWPTSLAALRTCKSGVLATPS</sequence>
<dbReference type="STRING" id="2903.R1FP47"/>
<dbReference type="RefSeq" id="XP_005789805.1">
    <property type="nucleotide sequence ID" value="XM_005789748.1"/>
</dbReference>
<dbReference type="GO" id="GO:0046872">
    <property type="term" value="F:metal ion binding"/>
    <property type="evidence" value="ECO:0007669"/>
    <property type="project" value="UniProtKB-UniRule"/>
</dbReference>
<dbReference type="GO" id="GO:0016791">
    <property type="term" value="F:phosphatase activity"/>
    <property type="evidence" value="ECO:0007669"/>
    <property type="project" value="TreeGrafter"/>
</dbReference>
<dbReference type="AlphaFoldDB" id="A0A0D3KNP1"/>
<proteinExistence type="inferred from homology"/>
<comment type="catalytic activity">
    <reaction evidence="6 7">
        <text>beta-D-fructose 6-phosphate = dihydroxyacetone + D-glyceraldehyde 3-phosphate</text>
        <dbReference type="Rhea" id="RHEA:28002"/>
        <dbReference type="ChEBI" id="CHEBI:16016"/>
        <dbReference type="ChEBI" id="CHEBI:57634"/>
        <dbReference type="ChEBI" id="CHEBI:59776"/>
    </reaction>
</comment>
<accession>A0A0D3KNP1</accession>
<evidence type="ECO:0000256" key="1">
    <source>
        <dbReference type="ARBA" id="ARBA00001326"/>
    </source>
</evidence>
<dbReference type="Pfam" id="PF01937">
    <property type="entry name" value="ARMT1-like_dom"/>
    <property type="match status" value="1"/>
</dbReference>
<dbReference type="Proteomes" id="UP000013827">
    <property type="component" value="Unassembled WGS sequence"/>
</dbReference>
<dbReference type="SUPFAM" id="SSF111321">
    <property type="entry name" value="AF1104-like"/>
    <property type="match status" value="1"/>
</dbReference>
<dbReference type="InterPro" id="IPR036075">
    <property type="entry name" value="ARMT-1-like_metal-bd_sf"/>
</dbReference>
<dbReference type="GO" id="GO:0006974">
    <property type="term" value="P:DNA damage response"/>
    <property type="evidence" value="ECO:0007669"/>
    <property type="project" value="TreeGrafter"/>
</dbReference>
<dbReference type="InterPro" id="IPR039763">
    <property type="entry name" value="ARMT1"/>
</dbReference>
<dbReference type="PaxDb" id="2903-EOD37376"/>
<dbReference type="EnsemblProtists" id="EOD37376">
    <property type="protein sequence ID" value="EOD37376"/>
    <property type="gene ID" value="EMIHUDRAFT_454898"/>
</dbReference>
<name>A0A0D3KNP1_EMIH1</name>
<comment type="similarity">
    <text evidence="2 7">Belongs to the damage-control phosphatase family. Sugar phosphate phosphatase III subfamily.</text>
</comment>
<evidence type="ECO:0000313" key="9">
    <source>
        <dbReference type="EnsemblProtists" id="EOD37376"/>
    </source>
</evidence>
<reference evidence="10" key="1">
    <citation type="journal article" date="2013" name="Nature">
        <title>Pan genome of the phytoplankton Emiliania underpins its global distribution.</title>
        <authorList>
            <person name="Read B.A."/>
            <person name="Kegel J."/>
            <person name="Klute M.J."/>
            <person name="Kuo A."/>
            <person name="Lefebvre S.C."/>
            <person name="Maumus F."/>
            <person name="Mayer C."/>
            <person name="Miller J."/>
            <person name="Monier A."/>
            <person name="Salamov A."/>
            <person name="Young J."/>
            <person name="Aguilar M."/>
            <person name="Claverie J.M."/>
            <person name="Frickenhaus S."/>
            <person name="Gonzalez K."/>
            <person name="Herman E.K."/>
            <person name="Lin Y.C."/>
            <person name="Napier J."/>
            <person name="Ogata H."/>
            <person name="Sarno A.F."/>
            <person name="Shmutz J."/>
            <person name="Schroeder D."/>
            <person name="de Vargas C."/>
            <person name="Verret F."/>
            <person name="von Dassow P."/>
            <person name="Valentin K."/>
            <person name="Van de Peer Y."/>
            <person name="Wheeler G."/>
            <person name="Dacks J.B."/>
            <person name="Delwiche C.F."/>
            <person name="Dyhrman S.T."/>
            <person name="Glockner G."/>
            <person name="John U."/>
            <person name="Richards T."/>
            <person name="Worden A.Z."/>
            <person name="Zhang X."/>
            <person name="Grigoriev I.V."/>
            <person name="Allen A.E."/>
            <person name="Bidle K."/>
            <person name="Borodovsky M."/>
            <person name="Bowler C."/>
            <person name="Brownlee C."/>
            <person name="Cock J.M."/>
            <person name="Elias M."/>
            <person name="Gladyshev V.N."/>
            <person name="Groth M."/>
            <person name="Guda C."/>
            <person name="Hadaegh A."/>
            <person name="Iglesias-Rodriguez M.D."/>
            <person name="Jenkins J."/>
            <person name="Jones B.M."/>
            <person name="Lawson T."/>
            <person name="Leese F."/>
            <person name="Lindquist E."/>
            <person name="Lobanov A."/>
            <person name="Lomsadze A."/>
            <person name="Malik S.B."/>
            <person name="Marsh M.E."/>
            <person name="Mackinder L."/>
            <person name="Mock T."/>
            <person name="Mueller-Roeber B."/>
            <person name="Pagarete A."/>
            <person name="Parker M."/>
            <person name="Probert I."/>
            <person name="Quesneville H."/>
            <person name="Raines C."/>
            <person name="Rensing S.A."/>
            <person name="Riano-Pachon D.M."/>
            <person name="Richier S."/>
            <person name="Rokitta S."/>
            <person name="Shiraiwa Y."/>
            <person name="Soanes D.M."/>
            <person name="van der Giezen M."/>
            <person name="Wahlund T.M."/>
            <person name="Williams B."/>
            <person name="Wilson W."/>
            <person name="Wolfe G."/>
            <person name="Wurch L.L."/>
        </authorList>
    </citation>
    <scope>NUCLEOTIDE SEQUENCE</scope>
</reference>
<evidence type="ECO:0000256" key="3">
    <source>
        <dbReference type="ARBA" id="ARBA00022723"/>
    </source>
</evidence>
<reference evidence="9" key="2">
    <citation type="submission" date="2024-10" db="UniProtKB">
        <authorList>
            <consortium name="EnsemblProtists"/>
        </authorList>
    </citation>
    <scope>IDENTIFICATION</scope>
</reference>